<keyword evidence="4" id="KW-1185">Reference proteome</keyword>
<name>A0A437GV89_9SPHN</name>
<accession>A0A437GV89</accession>
<feature type="region of interest" description="Disordered" evidence="1">
    <location>
        <begin position="22"/>
        <end position="46"/>
    </location>
</feature>
<feature type="signal peptide" evidence="2">
    <location>
        <begin position="1"/>
        <end position="22"/>
    </location>
</feature>
<dbReference type="InterPro" id="IPR022061">
    <property type="entry name" value="DUF3617"/>
</dbReference>
<gene>
    <name evidence="3" type="ORF">EKN06_13400</name>
</gene>
<keyword evidence="2" id="KW-0732">Signal</keyword>
<evidence type="ECO:0000313" key="4">
    <source>
        <dbReference type="Proteomes" id="UP000283003"/>
    </source>
</evidence>
<dbReference type="OrthoDB" id="7405484at2"/>
<dbReference type="PROSITE" id="PS51257">
    <property type="entry name" value="PROKAR_LIPOPROTEIN"/>
    <property type="match status" value="1"/>
</dbReference>
<dbReference type="Pfam" id="PF12276">
    <property type="entry name" value="DUF3617"/>
    <property type="match status" value="1"/>
</dbReference>
<organism evidence="3 4">
    <name type="scientific">Croceicoccus ponticola</name>
    <dbReference type="NCBI Taxonomy" id="2217664"/>
    <lineage>
        <taxon>Bacteria</taxon>
        <taxon>Pseudomonadati</taxon>
        <taxon>Pseudomonadota</taxon>
        <taxon>Alphaproteobacteria</taxon>
        <taxon>Sphingomonadales</taxon>
        <taxon>Erythrobacteraceae</taxon>
        <taxon>Croceicoccus</taxon>
    </lineage>
</organism>
<protein>
    <submittedName>
        <fullName evidence="3">DUF3617 domain-containing protein</fullName>
    </submittedName>
</protein>
<proteinExistence type="predicted"/>
<evidence type="ECO:0000313" key="3">
    <source>
        <dbReference type="EMBL" id="RVQ65520.1"/>
    </source>
</evidence>
<feature type="compositionally biased region" description="Low complexity" evidence="1">
    <location>
        <begin position="31"/>
        <end position="46"/>
    </location>
</feature>
<comment type="caution">
    <text evidence="3">The sequence shown here is derived from an EMBL/GenBank/DDBJ whole genome shotgun (WGS) entry which is preliminary data.</text>
</comment>
<dbReference type="EMBL" id="RXOL01000007">
    <property type="protein sequence ID" value="RVQ65520.1"/>
    <property type="molecule type" value="Genomic_DNA"/>
</dbReference>
<evidence type="ECO:0000256" key="1">
    <source>
        <dbReference type="SAM" id="MobiDB-lite"/>
    </source>
</evidence>
<evidence type="ECO:0000256" key="2">
    <source>
        <dbReference type="SAM" id="SignalP"/>
    </source>
</evidence>
<sequence>MKPVRMILCLATLALAACGSSGADKDAEKVGTGTASASEGEAGAESMSAEEVAAQMDKAVRPLPGQYESKAELIALDLPGVPADQAAQMKEMMATSFSRTTSRCLTKDEADKGFEELAKGAQEDCKIDSFKVDGAKFAGRMICDTADAKGTVTMKGTGTTTGSDMTMAMDMASDGLPGGRMAMTMGVVSKRVSDCAS</sequence>
<dbReference type="AlphaFoldDB" id="A0A437GV89"/>
<reference evidence="3 4" key="1">
    <citation type="submission" date="2018-12" db="EMBL/GenBank/DDBJ databases">
        <title>Croceicoccus ponticola sp. nov., a lipolytic bacterium isolated from seawater.</title>
        <authorList>
            <person name="Yoon J.-H."/>
        </authorList>
    </citation>
    <scope>NUCLEOTIDE SEQUENCE [LARGE SCALE GENOMIC DNA]</scope>
    <source>
        <strain evidence="3 4">GM-16</strain>
    </source>
</reference>
<dbReference type="Proteomes" id="UP000283003">
    <property type="component" value="Unassembled WGS sequence"/>
</dbReference>
<dbReference type="RefSeq" id="WP_127613423.1">
    <property type="nucleotide sequence ID" value="NZ_RXOL01000007.1"/>
</dbReference>
<feature type="chain" id="PRO_5019044296" evidence="2">
    <location>
        <begin position="23"/>
        <end position="197"/>
    </location>
</feature>